<dbReference type="Proteomes" id="UP000178162">
    <property type="component" value="Unassembled WGS sequence"/>
</dbReference>
<keyword evidence="7" id="KW-0175">Coiled coil</keyword>
<evidence type="ECO:0000313" key="8">
    <source>
        <dbReference type="EMBL" id="OGY25865.1"/>
    </source>
</evidence>
<dbReference type="NCBIfam" id="TIGR01011">
    <property type="entry name" value="rpsB_bact"/>
    <property type="match status" value="1"/>
</dbReference>
<dbReference type="EMBL" id="MHCR01000006">
    <property type="protein sequence ID" value="OGY25865.1"/>
    <property type="molecule type" value="Genomic_DNA"/>
</dbReference>
<comment type="caution">
    <text evidence="8">The sequence shown here is derived from an EMBL/GenBank/DDBJ whole genome shotgun (WGS) entry which is preliminary data.</text>
</comment>
<accession>A0A1G1WDT4</accession>
<protein>
    <recommendedName>
        <fullName evidence="4 5">Small ribosomal subunit protein uS2</fullName>
    </recommendedName>
</protein>
<evidence type="ECO:0000256" key="7">
    <source>
        <dbReference type="SAM" id="Coils"/>
    </source>
</evidence>
<evidence type="ECO:0000256" key="4">
    <source>
        <dbReference type="ARBA" id="ARBA00035256"/>
    </source>
</evidence>
<dbReference type="GO" id="GO:0003735">
    <property type="term" value="F:structural constituent of ribosome"/>
    <property type="evidence" value="ECO:0007669"/>
    <property type="project" value="InterPro"/>
</dbReference>
<dbReference type="PROSITE" id="PS00962">
    <property type="entry name" value="RIBOSOMAL_S2_1"/>
    <property type="match status" value="1"/>
</dbReference>
<dbReference type="PANTHER" id="PTHR12534">
    <property type="entry name" value="30S RIBOSOMAL PROTEIN S2 PROKARYOTIC AND ORGANELLAR"/>
    <property type="match status" value="1"/>
</dbReference>
<keyword evidence="3 5" id="KW-0687">Ribonucleoprotein</keyword>
<dbReference type="PANTHER" id="PTHR12534:SF0">
    <property type="entry name" value="SMALL RIBOSOMAL SUBUNIT PROTEIN US2M"/>
    <property type="match status" value="1"/>
</dbReference>
<evidence type="ECO:0000256" key="6">
    <source>
        <dbReference type="RuleBase" id="RU003631"/>
    </source>
</evidence>
<dbReference type="InterPro" id="IPR005706">
    <property type="entry name" value="Ribosomal_uS2_bac/mit/plastid"/>
</dbReference>
<dbReference type="STRING" id="1802595.A2134_01755"/>
<evidence type="ECO:0000256" key="2">
    <source>
        <dbReference type="ARBA" id="ARBA00022980"/>
    </source>
</evidence>
<dbReference type="AlphaFoldDB" id="A0A1G1WDT4"/>
<dbReference type="InterPro" id="IPR001865">
    <property type="entry name" value="Ribosomal_uS2"/>
</dbReference>
<dbReference type="CDD" id="cd01425">
    <property type="entry name" value="RPS2"/>
    <property type="match status" value="1"/>
</dbReference>
<evidence type="ECO:0000313" key="9">
    <source>
        <dbReference type="Proteomes" id="UP000178162"/>
    </source>
</evidence>
<proteinExistence type="inferred from homology"/>
<dbReference type="InterPro" id="IPR018130">
    <property type="entry name" value="Ribosomal_uS2_CS"/>
</dbReference>
<dbReference type="Gene3D" id="3.40.50.10490">
    <property type="entry name" value="Glucose-6-phosphate isomerase like protein, domain 1"/>
    <property type="match status" value="1"/>
</dbReference>
<name>A0A1G1WDT4_9BACT</name>
<gene>
    <name evidence="5" type="primary">rpsB</name>
    <name evidence="8" type="ORF">A2134_01755</name>
</gene>
<dbReference type="PROSITE" id="PS00963">
    <property type="entry name" value="RIBOSOMAL_S2_2"/>
    <property type="match status" value="1"/>
</dbReference>
<evidence type="ECO:0000256" key="1">
    <source>
        <dbReference type="ARBA" id="ARBA00006242"/>
    </source>
</evidence>
<organism evidence="8 9">
    <name type="scientific">Candidatus Woykebacteria bacterium RBG_16_39_9b</name>
    <dbReference type="NCBI Taxonomy" id="1802595"/>
    <lineage>
        <taxon>Bacteria</taxon>
        <taxon>Candidatus Woykeibacteriota</taxon>
    </lineage>
</organism>
<dbReference type="GO" id="GO:0022627">
    <property type="term" value="C:cytosolic small ribosomal subunit"/>
    <property type="evidence" value="ECO:0007669"/>
    <property type="project" value="TreeGrafter"/>
</dbReference>
<dbReference type="InterPro" id="IPR023591">
    <property type="entry name" value="Ribosomal_uS2_flav_dom_sf"/>
</dbReference>
<sequence length="250" mass="28103">MSKTPGIKDLLEAGAHFGHQSRRWNPKMASYIFTDREGIHIIDLEKTEKKLEQACNFIKEVASKGGAVIFLSTKRQAQEIIKREASRVDTMYLTHRWLGGLLTNFSSVKKTIDKLPALEKRLEEAKEEGLTKREQLLISREIAKLEKNIGGIRGLEKLPEAIFIVDSRKEEIAVREANKTGVPVVAIVDTNADPTKVEYPIPANDDAIKAISLLVKTIADAFEEGRRMWEKKAVSIAKKEAQEAKEKVKV</sequence>
<dbReference type="Pfam" id="PF00318">
    <property type="entry name" value="Ribosomal_S2"/>
    <property type="match status" value="1"/>
</dbReference>
<dbReference type="GO" id="GO:0006412">
    <property type="term" value="P:translation"/>
    <property type="evidence" value="ECO:0007669"/>
    <property type="project" value="UniProtKB-UniRule"/>
</dbReference>
<dbReference type="PRINTS" id="PR00395">
    <property type="entry name" value="RIBOSOMALS2"/>
</dbReference>
<dbReference type="SUPFAM" id="SSF52313">
    <property type="entry name" value="Ribosomal protein S2"/>
    <property type="match status" value="1"/>
</dbReference>
<feature type="coiled-coil region" evidence="7">
    <location>
        <begin position="108"/>
        <end position="135"/>
    </location>
</feature>
<reference evidence="8 9" key="1">
    <citation type="journal article" date="2016" name="Nat. Commun.">
        <title>Thousands of microbial genomes shed light on interconnected biogeochemical processes in an aquifer system.</title>
        <authorList>
            <person name="Anantharaman K."/>
            <person name="Brown C.T."/>
            <person name="Hug L.A."/>
            <person name="Sharon I."/>
            <person name="Castelle C.J."/>
            <person name="Probst A.J."/>
            <person name="Thomas B.C."/>
            <person name="Singh A."/>
            <person name="Wilkins M.J."/>
            <person name="Karaoz U."/>
            <person name="Brodie E.L."/>
            <person name="Williams K.H."/>
            <person name="Hubbard S.S."/>
            <person name="Banfield J.F."/>
        </authorList>
    </citation>
    <scope>NUCLEOTIDE SEQUENCE [LARGE SCALE GENOMIC DNA]</scope>
</reference>
<keyword evidence="2 5" id="KW-0689">Ribosomal protein</keyword>
<dbReference type="HAMAP" id="MF_00291_B">
    <property type="entry name" value="Ribosomal_uS2_B"/>
    <property type="match status" value="1"/>
</dbReference>
<dbReference type="Gene3D" id="1.10.287.610">
    <property type="entry name" value="Helix hairpin bin"/>
    <property type="match status" value="1"/>
</dbReference>
<comment type="similarity">
    <text evidence="1 5 6">Belongs to the universal ribosomal protein uS2 family.</text>
</comment>
<evidence type="ECO:0000256" key="3">
    <source>
        <dbReference type="ARBA" id="ARBA00023274"/>
    </source>
</evidence>
<evidence type="ECO:0000256" key="5">
    <source>
        <dbReference type="HAMAP-Rule" id="MF_00291"/>
    </source>
</evidence>